<dbReference type="Pfam" id="PF13083">
    <property type="entry name" value="KH_KhpA-B"/>
    <property type="match status" value="1"/>
</dbReference>
<name>A0A1F7I570_9BACT</name>
<proteinExistence type="predicted"/>
<evidence type="ECO:0000256" key="1">
    <source>
        <dbReference type="ARBA" id="ARBA00022490"/>
    </source>
</evidence>
<sequence>MKDVLAFLIESLVDNPKEVLIEEEHDDDAVRFNLTIADSDYPRVIGSHGLTIKAITGLVRTYHAKTSGGNERVFVNVMPH</sequence>
<dbReference type="EMBL" id="MGAD01000018">
    <property type="protein sequence ID" value="OGK38500.1"/>
    <property type="molecule type" value="Genomic_DNA"/>
</dbReference>
<evidence type="ECO:0000313" key="3">
    <source>
        <dbReference type="EMBL" id="OGK38500.1"/>
    </source>
</evidence>
<reference evidence="3 4" key="1">
    <citation type="journal article" date="2016" name="Nat. Commun.">
        <title>Thousands of microbial genomes shed light on interconnected biogeochemical processes in an aquifer system.</title>
        <authorList>
            <person name="Anantharaman K."/>
            <person name="Brown C.T."/>
            <person name="Hug L.A."/>
            <person name="Sharon I."/>
            <person name="Castelle C.J."/>
            <person name="Probst A.J."/>
            <person name="Thomas B.C."/>
            <person name="Singh A."/>
            <person name="Wilkins M.J."/>
            <person name="Karaoz U."/>
            <person name="Brodie E.L."/>
            <person name="Williams K.H."/>
            <person name="Hubbard S.S."/>
            <person name="Banfield J.F."/>
        </authorList>
    </citation>
    <scope>NUCLEOTIDE SEQUENCE [LARGE SCALE GENOMIC DNA]</scope>
</reference>
<dbReference type="InterPro" id="IPR015946">
    <property type="entry name" value="KH_dom-like_a/b"/>
</dbReference>
<dbReference type="GO" id="GO:0003723">
    <property type="term" value="F:RNA binding"/>
    <property type="evidence" value="ECO:0007669"/>
    <property type="project" value="UniProtKB-KW"/>
</dbReference>
<protein>
    <submittedName>
        <fullName evidence="3">Uncharacterized protein</fullName>
    </submittedName>
</protein>
<comment type="caution">
    <text evidence="3">The sequence shown here is derived from an EMBL/GenBank/DDBJ whole genome shotgun (WGS) entry which is preliminary data.</text>
</comment>
<keyword evidence="1" id="KW-0963">Cytoplasm</keyword>
<evidence type="ECO:0000256" key="2">
    <source>
        <dbReference type="ARBA" id="ARBA00022884"/>
    </source>
</evidence>
<dbReference type="InterPro" id="IPR020627">
    <property type="entry name" value="KhpA"/>
</dbReference>
<dbReference type="PANTHER" id="PTHR34654">
    <property type="entry name" value="UPF0109 PROTEIN SCO5592"/>
    <property type="match status" value="1"/>
</dbReference>
<dbReference type="SUPFAM" id="SSF54814">
    <property type="entry name" value="Prokaryotic type KH domain (KH-domain type II)"/>
    <property type="match status" value="1"/>
</dbReference>
<dbReference type="PANTHER" id="PTHR34654:SF1">
    <property type="entry name" value="RNA-BINDING PROTEIN KHPA"/>
    <property type="match status" value="1"/>
</dbReference>
<dbReference type="AlphaFoldDB" id="A0A1F7I570"/>
<organism evidence="3 4">
    <name type="scientific">Candidatus Roizmanbacteria bacterium RIFCSPHIGHO2_12_FULL_42_10</name>
    <dbReference type="NCBI Taxonomy" id="1802053"/>
    <lineage>
        <taxon>Bacteria</taxon>
        <taxon>Candidatus Roizmaniibacteriota</taxon>
    </lineage>
</organism>
<gene>
    <name evidence="3" type="ORF">A3F32_02730</name>
</gene>
<dbReference type="Gene3D" id="3.30.300.20">
    <property type="match status" value="1"/>
</dbReference>
<dbReference type="Proteomes" id="UP000178076">
    <property type="component" value="Unassembled WGS sequence"/>
</dbReference>
<accession>A0A1F7I570</accession>
<evidence type="ECO:0000313" key="4">
    <source>
        <dbReference type="Proteomes" id="UP000178076"/>
    </source>
</evidence>
<keyword evidence="2" id="KW-0694">RNA-binding</keyword>
<dbReference type="InterPro" id="IPR009019">
    <property type="entry name" value="KH_sf_prok-type"/>
</dbReference>